<feature type="region of interest" description="Disordered" evidence="1">
    <location>
        <begin position="1"/>
        <end position="75"/>
    </location>
</feature>
<gene>
    <name evidence="2" type="ORF">QR98_0088440</name>
</gene>
<dbReference type="AlphaFoldDB" id="A0A132AH21"/>
<feature type="compositionally biased region" description="Polar residues" evidence="1">
    <location>
        <begin position="119"/>
        <end position="155"/>
    </location>
</feature>
<dbReference type="Proteomes" id="UP000616769">
    <property type="component" value="Unassembled WGS sequence"/>
</dbReference>
<proteinExistence type="predicted"/>
<evidence type="ECO:0000256" key="1">
    <source>
        <dbReference type="SAM" id="MobiDB-lite"/>
    </source>
</evidence>
<protein>
    <submittedName>
        <fullName evidence="2">Uncharacterized protein</fullName>
    </submittedName>
</protein>
<feature type="region of interest" description="Disordered" evidence="1">
    <location>
        <begin position="104"/>
        <end position="201"/>
    </location>
</feature>
<comment type="caution">
    <text evidence="2">The sequence shown here is derived from an EMBL/GenBank/DDBJ whole genome shotgun (WGS) entry which is preliminary data.</text>
</comment>
<evidence type="ECO:0000313" key="2">
    <source>
        <dbReference type="EMBL" id="KPM10292.1"/>
    </source>
</evidence>
<evidence type="ECO:0000313" key="3">
    <source>
        <dbReference type="Proteomes" id="UP000616769"/>
    </source>
</evidence>
<dbReference type="EMBL" id="JXLN01014887">
    <property type="protein sequence ID" value="KPM10292.1"/>
    <property type="molecule type" value="Genomic_DNA"/>
</dbReference>
<feature type="compositionally biased region" description="Acidic residues" evidence="1">
    <location>
        <begin position="170"/>
        <end position="179"/>
    </location>
</feature>
<dbReference type="OrthoDB" id="1935339at2759"/>
<sequence>MINVNFKKEENIDRNKKSDKTNKDCKKSLTSCSRKPETIKKERSHSPINHPSDKSDVKSIQSPSELEDVIPAKKSLKIDDLDLQGEFKFLPRLAPPTIEKKLKDIARTESSDDEDNFFIGSSNSFMPTPTQDESQSPILSNSNLKPVLNKSNSPTIVRDKIPLPATLSCEDNDEDEFYDPELPLLSPDRESPLSLGAQSDFKSEIEPYRSVKY</sequence>
<name>A0A132AH21_SARSC</name>
<feature type="compositionally biased region" description="Basic and acidic residues" evidence="1">
    <location>
        <begin position="1"/>
        <end position="27"/>
    </location>
</feature>
<reference evidence="2 3" key="1">
    <citation type="journal article" date="2015" name="Parasit. Vectors">
        <title>Draft genome of the scabies mite.</title>
        <authorList>
            <person name="Rider S.D.Jr."/>
            <person name="Morgan M.S."/>
            <person name="Arlian L.G."/>
        </authorList>
    </citation>
    <scope>NUCLEOTIDE SEQUENCE [LARGE SCALE GENOMIC DNA]</scope>
    <source>
        <strain evidence="2">Arlian Lab</strain>
    </source>
</reference>
<accession>A0A132AH21</accession>
<dbReference type="VEuPathDB" id="VectorBase:SSCA009524"/>
<feature type="compositionally biased region" description="Basic and acidic residues" evidence="1">
    <location>
        <begin position="34"/>
        <end position="57"/>
    </location>
</feature>
<organism evidence="2 3">
    <name type="scientific">Sarcoptes scabiei</name>
    <name type="common">Itch mite</name>
    <name type="synonym">Acarus scabiei</name>
    <dbReference type="NCBI Taxonomy" id="52283"/>
    <lineage>
        <taxon>Eukaryota</taxon>
        <taxon>Metazoa</taxon>
        <taxon>Ecdysozoa</taxon>
        <taxon>Arthropoda</taxon>
        <taxon>Chelicerata</taxon>
        <taxon>Arachnida</taxon>
        <taxon>Acari</taxon>
        <taxon>Acariformes</taxon>
        <taxon>Sarcoptiformes</taxon>
        <taxon>Astigmata</taxon>
        <taxon>Psoroptidia</taxon>
        <taxon>Sarcoptoidea</taxon>
        <taxon>Sarcoptidae</taxon>
        <taxon>Sarcoptinae</taxon>
        <taxon>Sarcoptes</taxon>
    </lineage>
</organism>